<feature type="domain" description="C2" evidence="8">
    <location>
        <begin position="116"/>
        <end position="244"/>
    </location>
</feature>
<evidence type="ECO:0000313" key="11">
    <source>
        <dbReference type="EMBL" id="EGB07598.1"/>
    </source>
</evidence>
<dbReference type="InterPro" id="IPR000719">
    <property type="entry name" value="Prot_kinase_dom"/>
</dbReference>
<dbReference type="OrthoDB" id="421951at2759"/>
<dbReference type="PROSITE" id="PS50016">
    <property type="entry name" value="ZF_PHD_2"/>
    <property type="match status" value="1"/>
</dbReference>
<dbReference type="PROSITE" id="PS50004">
    <property type="entry name" value="C2"/>
    <property type="match status" value="5"/>
</dbReference>
<feature type="domain" description="C2" evidence="8">
    <location>
        <begin position="478"/>
        <end position="611"/>
    </location>
</feature>
<dbReference type="InterPro" id="IPR011011">
    <property type="entry name" value="Znf_FYVE_PHD"/>
</dbReference>
<dbReference type="KEGG" id="aaf:AURANDRAFT_71770"/>
<feature type="region of interest" description="Disordered" evidence="7">
    <location>
        <begin position="2320"/>
        <end position="2341"/>
    </location>
</feature>
<keyword evidence="2 6" id="KW-0863">Zinc-finger</keyword>
<dbReference type="eggNOG" id="KOG2501">
    <property type="taxonomic scope" value="Eukaryota"/>
</dbReference>
<dbReference type="Gene3D" id="3.40.30.10">
    <property type="entry name" value="Glutaredoxin"/>
    <property type="match status" value="1"/>
</dbReference>
<dbReference type="InterPro" id="IPR035892">
    <property type="entry name" value="C2_domain_sf"/>
</dbReference>
<feature type="region of interest" description="Disordered" evidence="7">
    <location>
        <begin position="419"/>
        <end position="443"/>
    </location>
</feature>
<evidence type="ECO:0000259" key="8">
    <source>
        <dbReference type="PROSITE" id="PS50004"/>
    </source>
</evidence>
<evidence type="ECO:0000256" key="7">
    <source>
        <dbReference type="SAM" id="MobiDB-lite"/>
    </source>
</evidence>
<dbReference type="PROSITE" id="PS50088">
    <property type="entry name" value="ANK_REPEAT"/>
    <property type="match status" value="1"/>
</dbReference>
<sequence>MDTKLMGKGSSDPQVKLAVGSEKFMSTCKKQNLNPAWDETFQFALMDGPDGETLEVEVEDWDLLSSNDFMGRCYVPLRDLGADPTRAWYALGSAKPGAPVDKPRGEVELELSLGYNPDFDYFPEEDRHPGMEPNLLRIGVTRGRRLLPMDVQASKLLKGATTSDPRATISVACKTFKTICVKKSLDPSWHGRFEAHVEGAGHALSVVVEDVDELSADDFMGAVEIPRASGLEPMRDKKRHRAWYALTNKSGAKDKDRGEVEVVLRWAFEEALERFVEEGFDEHGDECLAEPNELCVGLVQGRDLLPMDSTLLGKATTADPFVKVRLAGTADRFQVCRHVPKTLRPWWNAEFRVPLPLAAAMADGASLELVVEDYDMLSKNDFMGKALIPLAGLEDKKTRRAWYALGDEQGRQRVIRRDKDGVVAGDDDGGGTTPSKLERTKSAGKGGLMSRLVGVSASAAVDRGEVDVVLRYVRNSALDHFDAENAHTNPGKQPNELRVALTMARGLVGVDSHLFAVPTSDPFVSLACGSLKRKSRVKKSTLDPTWNQYFSFKVPGEDEPPFDEPGAPSTIPDRLDLVVEDWDRFSSPDFMGQVAIDLAPLRDRRFRRGWYPLRGKDENGAPAKPAHDAAADDGAAARPDSKDLKKRCPRGQVEVALQWVYTPACDFCGDAPDDGDRVGRALRAAAPGAAARKPNLLRVAILSGQGLRPMDRTGLFGGGGSADPVAKLACAGQTASTATRAATLAPEWHETFELPVEPDPGNQQLALVLVVEDVDKLSQNDFMGQCALKLRQLADGGRRRGWLKLLDRDFEAENDGEAPRGEVEVVAKWEYDASLDHFPDFDRWPDRRPNALRVAVIQGRELTQPRGVTGKGDRLHKDAHVSVRVADQVAFTRAAQDFPRPDQPWWNDELKLPVERPNKGMEVEVTVWSGRKAVATHVSKIWKHSDKARRREWLDLEHKGKPAGALDVVVRWEFDAICDFGLHATDAGAEDTQEPNEIGFGAVQVRERRSNISSAPLFRKEDGASWRVTLKAGPRLTATTHARKPAEGAAFFFGDTSVFPLPRDGVKKLDVVVERVPAPSGALKKPGRPQAIASGTVELDLGHYKPRERKFVALEPPRRSRALSRVSVRRSTFRGGAGGDADLEVEVAAWIGFNPGRTAAQGRLERELDAARDRAVVFEWYSTTTGLGAVVLLEVPRSPLRAPTLYEGERVRAEEARAAAVGAAAGRRRRAAAPAGLFPVGATLRKSPVMRFGGTNAVVSCDLLGRAVARVEAVLSPKTVRVDLFSDPGRWADVDAAPRAPPPAPAPAPAPRMGREAAALAALSDAELRTAATRPRVIECALLELLATPAPDGAAAWTLSGANAILGVSQRALLEHHAQHGDKWPSLGTLARCHGGAQSRFSDISGGSSFASFARDLDGVAVDGKWSDAVIRPDVLAAGDAVSFKLPDRSVQVGTISRVHKDGNGAGGKKRRRPLPVRGGEWHERYVVRRDDGTVEILARARVCARLDRLRPDTQRLRRRALLEELARVARLGKHPQLVTPSLVFLNGARRRTRAPFFFLPAAQRQSLAHFARGGRGALYLGRDADGNVDEAAAEAVKPAAARLLEVLRQVAAGLAHCHARDLVHGSLSHDSVVVAEPGFNVQLTSFELAADLARPLPTMEPVARIRGYVHAYRSPEVKSVCARLASARSADDLAAARARATATAAESDVWALGALALNLFEPRRLRYAAAPPPPRKKKPDGDDDGHEEEDDDPAAGATTPDEVRAARLADVSGENAAEAFRAYCAKGDKGASMGPEAARDWLRSAAEKALARADRGAATTHRGAHFLVGVCGKDATGRHVLRHLDGPRLLKLAGDPFRLAAALDPQIFGDDASFVSAQSGGSVDAASPAVAAAALAARAVDDAFERYPLPAEVRTLVERCLHVEVSQRPRDAAGPLAVLDLATRRHRGHAARDDDGGGEIRATEPGAHKDRDLVCIELGLALVRHDLAEVAAPFFDEATAAILDDSFDVRHGARATRGDRNDAHTAELKGVKMDRRAAVFLAAAAGAAAVGDGARGIAYLTRAVKLRRDRYLGDGHPMVASALCALAAAQHRHAPGSPQSQVAHEWAIEALRKTRGAEHHPMDVALLARMGMDAMKSDEMLKGFQIMDQTRRVLAAMAPGGAERRRGLAPGDANHVKAALAEDERKALIDQYEDRDAPEQHTRGVLALPRGAASAVARHKAMRKYGRRDRELPGGGRRGDDDDSFSGSEAFTSSGGEEGDDANDLGGEHRSQARRNGPELYRALDETVAGTLGFDLMCLDYILPTPNLDLAASIDVPEPVPEKKARDGSESGSDIEDVPEDKPLYLLPENQHHPPEFLTGAAPQRFPVHIAGTPRELESVASASRALSERDAVWHELARELVGTRGGGGRPSGRSSARLRLTGKQTYAKVHALRLSNSEEARNKFDGAKKVSLAALRSVLKDWSPLDLNARGSSGCSFLHSIISDARLTKGQTLQCARELVDRWGADVNVSNDLDLSPLHSAAALGDLRTVEFLVERGASLGQRGAHPNGFVGAPVRPGQRARTAKEWAETFGNADVVDFIAAREPAAAVAGEPAATAAGEPSPSPRKKRRKRRELFCYPTCRHGRENAGNMIHCEGGCERWFHLECVNMSDEAFKTMVRDEDAKFACPECETGVAFRYEPVAPPAELILMFWWTGFAVDGAAARRFTMLWSARLHWARVSLLSVATTSSCTAVASRQEIVRPKAGTPGDATVIGATWTSPEESDTPNWRNENLLVTRLIVLYVATTKSAKTAATLHFNIEAAHRALSAMASMMDAATAVKKGAPFCHVYDFDATSACLLWSTIAKAPCYTLQMRVVTEGGGFPQWKTLSASVKGQRVRKNKLDADTAYEFRVAAMVENATTKSTFTLGTQQDKDALKAGAYSAPALLQKRSAPALAAPVVFDADGDSATVTWSGGSPPFALQYALADDEAALGVNGGGPWKLAAARINGHVARKKNLQSGKKYAWRVKESDAPNCAWSRACDESPIPVPHAFMPRVFGEFLADKGGAKRPTGIALAGKVVAVYAGASWDDGSNEFEPRLAKDYAALKAAGKPFEVVWLSEENDEFEHARHQASIPWFSVPYKRAERETALEHFHISSLPRLVIISPAGKVLVDNAAADVATNFDAWVA</sequence>
<name>F0YAV3_AURAN</name>
<keyword evidence="1" id="KW-0479">Metal-binding</keyword>
<dbReference type="SUPFAM" id="SSF56112">
    <property type="entry name" value="Protein kinase-like (PK-like)"/>
    <property type="match status" value="1"/>
</dbReference>
<dbReference type="SMART" id="SM00249">
    <property type="entry name" value="PHD"/>
    <property type="match status" value="1"/>
</dbReference>
<feature type="domain" description="C2" evidence="8">
    <location>
        <begin position="677"/>
        <end position="803"/>
    </location>
</feature>
<dbReference type="PROSITE" id="PS50297">
    <property type="entry name" value="ANK_REP_REGION"/>
    <property type="match status" value="1"/>
</dbReference>
<feature type="domain" description="C2" evidence="8">
    <location>
        <begin position="1"/>
        <end position="89"/>
    </location>
</feature>
<feature type="repeat" description="ANK" evidence="5">
    <location>
        <begin position="2515"/>
        <end position="2547"/>
    </location>
</feature>
<feature type="compositionally biased region" description="Basic and acidic residues" evidence="7">
    <location>
        <begin position="2321"/>
        <end position="2330"/>
    </location>
</feature>
<feature type="region of interest" description="Disordered" evidence="7">
    <location>
        <begin position="615"/>
        <end position="645"/>
    </location>
</feature>
<dbReference type="Gene3D" id="2.60.40.150">
    <property type="entry name" value="C2 domain"/>
    <property type="match status" value="5"/>
</dbReference>
<dbReference type="Pfam" id="PF13905">
    <property type="entry name" value="Thioredoxin_8"/>
    <property type="match status" value="1"/>
</dbReference>
<dbReference type="Pfam" id="PF00023">
    <property type="entry name" value="Ank"/>
    <property type="match status" value="1"/>
</dbReference>
<dbReference type="SUPFAM" id="SSF48403">
    <property type="entry name" value="Ankyrin repeat"/>
    <property type="match status" value="1"/>
</dbReference>
<dbReference type="InterPro" id="IPR013083">
    <property type="entry name" value="Znf_RING/FYVE/PHD"/>
</dbReference>
<keyword evidence="12" id="KW-1185">Reference proteome</keyword>
<proteinExistence type="predicted"/>
<feature type="compositionally biased region" description="Basic and acidic residues" evidence="7">
    <location>
        <begin position="615"/>
        <end position="630"/>
    </location>
</feature>
<feature type="region of interest" description="Disordered" evidence="7">
    <location>
        <begin position="1727"/>
        <end position="1761"/>
    </location>
</feature>
<dbReference type="Gene3D" id="1.10.510.10">
    <property type="entry name" value="Transferase(Phosphotransferase) domain 1"/>
    <property type="match status" value="1"/>
</dbReference>
<dbReference type="PROSITE" id="PS50011">
    <property type="entry name" value="PROTEIN_KINASE_DOM"/>
    <property type="match status" value="1"/>
</dbReference>
<keyword evidence="5" id="KW-0040">ANK repeat</keyword>
<reference evidence="11 12" key="1">
    <citation type="journal article" date="2011" name="Proc. Natl. Acad. Sci. U.S.A.">
        <title>Niche of harmful alga Aureococcus anophagefferens revealed through ecogenomics.</title>
        <authorList>
            <person name="Gobler C.J."/>
            <person name="Berry D.L."/>
            <person name="Dyhrman S.T."/>
            <person name="Wilhelm S.W."/>
            <person name="Salamov A."/>
            <person name="Lobanov A.V."/>
            <person name="Zhang Y."/>
            <person name="Collier J.L."/>
            <person name="Wurch L.L."/>
            <person name="Kustka A.B."/>
            <person name="Dill B.D."/>
            <person name="Shah M."/>
            <person name="VerBerkmoes N.C."/>
            <person name="Kuo A."/>
            <person name="Terry A."/>
            <person name="Pangilinan J."/>
            <person name="Lindquist E.A."/>
            <person name="Lucas S."/>
            <person name="Paulsen I.T."/>
            <person name="Hattenrath-Lehmann T.K."/>
            <person name="Talmage S.C."/>
            <person name="Walker E.A."/>
            <person name="Koch F."/>
            <person name="Burson A.M."/>
            <person name="Marcoval M.A."/>
            <person name="Tang Y.Z."/>
            <person name="Lecleir G.R."/>
            <person name="Coyne K.J."/>
            <person name="Berg G.M."/>
            <person name="Bertrand E.M."/>
            <person name="Saito M.A."/>
            <person name="Gladyshev V.N."/>
            <person name="Grigoriev I.V."/>
        </authorList>
    </citation>
    <scope>NUCLEOTIDE SEQUENCE [LARGE SCALE GENOMIC DNA]</scope>
    <source>
        <strain evidence="12">CCMP 1984</strain>
    </source>
</reference>
<feature type="compositionally biased region" description="Basic and acidic residues" evidence="7">
    <location>
        <begin position="2229"/>
        <end position="2241"/>
    </location>
</feature>
<dbReference type="CDD" id="cd00030">
    <property type="entry name" value="C2"/>
    <property type="match status" value="4"/>
</dbReference>
<feature type="region of interest" description="Disordered" evidence="7">
    <location>
        <begin position="2218"/>
        <end position="2278"/>
    </location>
</feature>
<evidence type="ECO:0000256" key="5">
    <source>
        <dbReference type="PROSITE-ProRule" id="PRU00023"/>
    </source>
</evidence>
<dbReference type="Proteomes" id="UP000002729">
    <property type="component" value="Unassembled WGS sequence"/>
</dbReference>
<feature type="domain" description="C2" evidence="8">
    <location>
        <begin position="274"/>
        <end position="403"/>
    </location>
</feature>
<dbReference type="InterPro" id="IPR011009">
    <property type="entry name" value="Kinase-like_dom_sf"/>
</dbReference>
<gene>
    <name evidence="11" type="ORF">AURANDRAFT_71770</name>
</gene>
<dbReference type="InterPro" id="IPR000008">
    <property type="entry name" value="C2_dom"/>
</dbReference>
<dbReference type="InterPro" id="IPR036770">
    <property type="entry name" value="Ankyrin_rpt-contain_sf"/>
</dbReference>
<evidence type="ECO:0000256" key="1">
    <source>
        <dbReference type="ARBA" id="ARBA00022723"/>
    </source>
</evidence>
<feature type="compositionally biased region" description="Polar residues" evidence="7">
    <location>
        <begin position="2246"/>
        <end position="2256"/>
    </location>
</feature>
<dbReference type="InterPro" id="IPR012336">
    <property type="entry name" value="Thioredoxin-like_fold"/>
</dbReference>
<dbReference type="RefSeq" id="XP_009037598.1">
    <property type="nucleotide sequence ID" value="XM_009039350.1"/>
</dbReference>
<dbReference type="SUPFAM" id="SSF49562">
    <property type="entry name" value="C2 domain (Calcium/lipid-binding domain, CaLB)"/>
    <property type="match status" value="6"/>
</dbReference>
<keyword evidence="4" id="KW-0106">Calcium</keyword>
<feature type="compositionally biased region" description="Basic residues" evidence="7">
    <location>
        <begin position="2218"/>
        <end position="2228"/>
    </location>
</feature>
<evidence type="ECO:0000259" key="9">
    <source>
        <dbReference type="PROSITE" id="PS50011"/>
    </source>
</evidence>
<accession>F0YAV3</accession>
<dbReference type="InterPro" id="IPR001965">
    <property type="entry name" value="Znf_PHD"/>
</dbReference>
<dbReference type="InterPro" id="IPR002110">
    <property type="entry name" value="Ankyrin_rpt"/>
</dbReference>
<feature type="compositionally biased region" description="Low complexity" evidence="7">
    <location>
        <begin position="2592"/>
        <end position="2603"/>
    </location>
</feature>
<protein>
    <submittedName>
        <fullName evidence="11">Uncharacterized protein</fullName>
    </submittedName>
</protein>
<evidence type="ECO:0000256" key="6">
    <source>
        <dbReference type="PROSITE-ProRule" id="PRU00146"/>
    </source>
</evidence>
<dbReference type="Pfam" id="PF00168">
    <property type="entry name" value="C2"/>
    <property type="match status" value="6"/>
</dbReference>
<dbReference type="EMBL" id="GL833130">
    <property type="protein sequence ID" value="EGB07598.1"/>
    <property type="molecule type" value="Genomic_DNA"/>
</dbReference>
<feature type="region of interest" description="Disordered" evidence="7">
    <location>
        <begin position="2592"/>
        <end position="2613"/>
    </location>
</feature>
<dbReference type="Gene3D" id="3.30.40.10">
    <property type="entry name" value="Zinc/RING finger domain, C3HC4 (zinc finger)"/>
    <property type="match status" value="1"/>
</dbReference>
<dbReference type="GO" id="GO:0005524">
    <property type="term" value="F:ATP binding"/>
    <property type="evidence" value="ECO:0007669"/>
    <property type="project" value="InterPro"/>
</dbReference>
<dbReference type="GO" id="GO:0004672">
    <property type="term" value="F:protein kinase activity"/>
    <property type="evidence" value="ECO:0007669"/>
    <property type="project" value="InterPro"/>
</dbReference>
<feature type="compositionally biased region" description="Acidic residues" evidence="7">
    <location>
        <begin position="1742"/>
        <end position="1754"/>
    </location>
</feature>
<evidence type="ECO:0000256" key="2">
    <source>
        <dbReference type="ARBA" id="ARBA00022771"/>
    </source>
</evidence>
<evidence type="ECO:0000313" key="12">
    <source>
        <dbReference type="Proteomes" id="UP000002729"/>
    </source>
</evidence>
<dbReference type="eggNOG" id="KOG1030">
    <property type="taxonomic scope" value="Eukaryota"/>
</dbReference>
<dbReference type="PANTHER" id="PTHR45911">
    <property type="entry name" value="C2 DOMAIN-CONTAINING PROTEIN"/>
    <property type="match status" value="1"/>
</dbReference>
<evidence type="ECO:0000259" key="10">
    <source>
        <dbReference type="PROSITE" id="PS50016"/>
    </source>
</evidence>
<dbReference type="Pfam" id="PF00628">
    <property type="entry name" value="PHD"/>
    <property type="match status" value="1"/>
</dbReference>
<feature type="domain" description="Protein kinase" evidence="9">
    <location>
        <begin position="1456"/>
        <end position="1953"/>
    </location>
</feature>
<dbReference type="SUPFAM" id="SSF57903">
    <property type="entry name" value="FYVE/PHD zinc finger"/>
    <property type="match status" value="1"/>
</dbReference>
<feature type="domain" description="PHD-type" evidence="10">
    <location>
        <begin position="2616"/>
        <end position="2675"/>
    </location>
</feature>
<dbReference type="SUPFAM" id="SSF52833">
    <property type="entry name" value="Thioredoxin-like"/>
    <property type="match status" value="1"/>
</dbReference>
<dbReference type="SMART" id="SM00239">
    <property type="entry name" value="C2"/>
    <property type="match status" value="6"/>
</dbReference>
<dbReference type="InterPro" id="IPR036249">
    <property type="entry name" value="Thioredoxin-like_sf"/>
</dbReference>
<dbReference type="InterPro" id="IPR019787">
    <property type="entry name" value="Znf_PHD-finger"/>
</dbReference>
<dbReference type="GeneID" id="20228388"/>
<dbReference type="eggNOG" id="KOG0696">
    <property type="taxonomic scope" value="Eukaryota"/>
</dbReference>
<evidence type="ECO:0000256" key="3">
    <source>
        <dbReference type="ARBA" id="ARBA00022833"/>
    </source>
</evidence>
<dbReference type="Gene3D" id="1.25.40.20">
    <property type="entry name" value="Ankyrin repeat-containing domain"/>
    <property type="match status" value="1"/>
</dbReference>
<dbReference type="GO" id="GO:0008270">
    <property type="term" value="F:zinc ion binding"/>
    <property type="evidence" value="ECO:0007669"/>
    <property type="project" value="UniProtKB-KW"/>
</dbReference>
<evidence type="ECO:0000256" key="4">
    <source>
        <dbReference type="ARBA" id="ARBA00022837"/>
    </source>
</evidence>
<dbReference type="InParanoid" id="F0YAV3"/>
<keyword evidence="3" id="KW-0862">Zinc</keyword>
<dbReference type="eggNOG" id="KOG1012">
    <property type="taxonomic scope" value="Eukaryota"/>
</dbReference>
<organism evidence="12">
    <name type="scientific">Aureococcus anophagefferens</name>
    <name type="common">Harmful bloom alga</name>
    <dbReference type="NCBI Taxonomy" id="44056"/>
    <lineage>
        <taxon>Eukaryota</taxon>
        <taxon>Sar</taxon>
        <taxon>Stramenopiles</taxon>
        <taxon>Ochrophyta</taxon>
        <taxon>Pelagophyceae</taxon>
        <taxon>Pelagomonadales</taxon>
        <taxon>Pelagomonadaceae</taxon>
        <taxon>Aureococcus</taxon>
    </lineage>
</organism>